<comment type="subcellular location">
    <subcellularLocation>
        <location evidence="13">Cytoplasm</location>
    </subcellularLocation>
</comment>
<dbReference type="SMART" id="SM00863">
    <property type="entry name" value="tRNA_SAD"/>
    <property type="match status" value="1"/>
</dbReference>
<dbReference type="InterPro" id="IPR004154">
    <property type="entry name" value="Anticodon-bd"/>
</dbReference>
<evidence type="ECO:0000313" key="16">
    <source>
        <dbReference type="EMBL" id="ODC03595.1"/>
    </source>
</evidence>
<dbReference type="FunFam" id="3.10.20.30:FF:000005">
    <property type="entry name" value="Threonine--tRNA ligase"/>
    <property type="match status" value="1"/>
</dbReference>
<sequence length="630" mass="72271">MPIITLPDGSQRSFDAPVTIMQVAESIGAGLAKATLAGKIEGKLLDASHTITEDASLTLITGRDDEGLEVLRHSCAHLLAMAVKELYPSAQVTIGPVIDNGFYYDFDFERGFTPEDLQAIEKRMKELAKKDLPVKRFLMSREEAIPFFEEMGEHYKAEIIRDIPHNETLSFYQQGDFIDLCRGPHVPSTGRLKVFKLMKVAGAYWRGDSSNRMLQRIYGTCWSDKKDLKDYLFRLEEAEKRDHRKLAKRLDLFHIQDEAPGMVFWHANGWTLYQQLEQYMRKVLRTNQYVEVKTPQVVDRQLWEKSGHWEHYHENMFTTQSENRDYAVKPMNCPCHLQIYNQGLKSYRDLPIRMAEFGSCHRNEPSGSLHGLMRVRGFTQDDAHIFCTEGQMESEAADFIRLTLAVYKDFGFEDIQLKLSTRPESRIGDDALWDKAEHALEQALNEIGLPWDLQPGEGAFYGPKIEFTLRDCLGRNWQCGTLQLDFMLPERLGAQYVAEDGNRKTPVMLHRAILGSFERFIGILIEHHAGDLPTWLSPIQASILNITDNQAEYCRELQSKLQKAEIRVDLDLRNEKIGFKIREHTLAKVPYLLVIGDKEVESGTVAVRTRHGEDLGSMDIETLLARLSER</sequence>
<keyword evidence="5 13" id="KW-0479">Metal-binding</keyword>
<dbReference type="InterPro" id="IPR045864">
    <property type="entry name" value="aa-tRNA-synth_II/BPL/LPL"/>
</dbReference>
<dbReference type="GO" id="GO:0006435">
    <property type="term" value="P:threonyl-tRNA aminoacylation"/>
    <property type="evidence" value="ECO:0007669"/>
    <property type="project" value="UniProtKB-UniRule"/>
</dbReference>
<dbReference type="Gene3D" id="3.40.50.800">
    <property type="entry name" value="Anticodon-binding domain"/>
    <property type="match status" value="1"/>
</dbReference>
<dbReference type="Pfam" id="PF03129">
    <property type="entry name" value="HGTP_anticodon"/>
    <property type="match status" value="1"/>
</dbReference>
<keyword evidence="10 13" id="KW-0648">Protein biosynthesis</keyword>
<keyword evidence="2 13" id="KW-0963">Cytoplasm</keyword>
<dbReference type="EMBL" id="MDTQ01000001">
    <property type="protein sequence ID" value="ODC03595.1"/>
    <property type="molecule type" value="Genomic_DNA"/>
</dbReference>
<dbReference type="Pfam" id="PF00587">
    <property type="entry name" value="tRNA-synt_2b"/>
    <property type="match status" value="1"/>
</dbReference>
<gene>
    <name evidence="13" type="primary">thrS</name>
    <name evidence="16" type="ORF">BFW38_08605</name>
</gene>
<comment type="caution">
    <text evidence="16">The sequence shown here is derived from an EMBL/GenBank/DDBJ whole genome shotgun (WGS) entry which is preliminary data.</text>
</comment>
<proteinExistence type="inferred from homology"/>
<name>A0A1E2VAC0_9GAMM</name>
<dbReference type="InterPro" id="IPR004095">
    <property type="entry name" value="TGS"/>
</dbReference>
<dbReference type="InterPro" id="IPR012947">
    <property type="entry name" value="tRNA_SAD"/>
</dbReference>
<dbReference type="FunFam" id="3.30.930.10:FF:000002">
    <property type="entry name" value="Threonine--tRNA ligase"/>
    <property type="match status" value="1"/>
</dbReference>
<dbReference type="InterPro" id="IPR012676">
    <property type="entry name" value="TGS-like"/>
</dbReference>
<dbReference type="CDD" id="cd01667">
    <property type="entry name" value="TGS_ThrRS"/>
    <property type="match status" value="1"/>
</dbReference>
<organism evidence="16 17">
    <name type="scientific">Terasakiispira papahanaumokuakeensis</name>
    <dbReference type="NCBI Taxonomy" id="197479"/>
    <lineage>
        <taxon>Bacteria</taxon>
        <taxon>Pseudomonadati</taxon>
        <taxon>Pseudomonadota</taxon>
        <taxon>Gammaproteobacteria</taxon>
        <taxon>Oceanospirillales</taxon>
        <taxon>Terasakiispira</taxon>
    </lineage>
</organism>
<evidence type="ECO:0000256" key="3">
    <source>
        <dbReference type="ARBA" id="ARBA00022555"/>
    </source>
</evidence>
<dbReference type="InterPro" id="IPR002320">
    <property type="entry name" value="Thr-tRNA-ligase_IIa"/>
</dbReference>
<dbReference type="Pfam" id="PF02824">
    <property type="entry name" value="TGS"/>
    <property type="match status" value="1"/>
</dbReference>
<dbReference type="SUPFAM" id="SSF81271">
    <property type="entry name" value="TGS-like"/>
    <property type="match status" value="1"/>
</dbReference>
<dbReference type="Gene3D" id="3.30.54.20">
    <property type="match status" value="1"/>
</dbReference>
<dbReference type="InterPro" id="IPR002314">
    <property type="entry name" value="aa-tRNA-synt_IIb"/>
</dbReference>
<keyword evidence="7 13" id="KW-0862">Zinc</keyword>
<dbReference type="PROSITE" id="PS50862">
    <property type="entry name" value="AA_TRNA_LIGASE_II"/>
    <property type="match status" value="1"/>
</dbReference>
<dbReference type="SUPFAM" id="SSF55186">
    <property type="entry name" value="ThrRS/AlaRS common domain"/>
    <property type="match status" value="1"/>
</dbReference>
<dbReference type="Gene3D" id="3.10.20.30">
    <property type="match status" value="1"/>
</dbReference>
<dbReference type="InterPro" id="IPR006195">
    <property type="entry name" value="aa-tRNA-synth_II"/>
</dbReference>
<evidence type="ECO:0000256" key="11">
    <source>
        <dbReference type="ARBA" id="ARBA00023146"/>
    </source>
</evidence>
<comment type="similarity">
    <text evidence="1 13">Belongs to the class-II aminoacyl-tRNA synthetase family.</text>
</comment>
<evidence type="ECO:0000256" key="9">
    <source>
        <dbReference type="ARBA" id="ARBA00022884"/>
    </source>
</evidence>
<dbReference type="EC" id="6.1.1.3" evidence="13"/>
<evidence type="ECO:0000256" key="5">
    <source>
        <dbReference type="ARBA" id="ARBA00022723"/>
    </source>
</evidence>
<dbReference type="Proteomes" id="UP000094291">
    <property type="component" value="Unassembled WGS sequence"/>
</dbReference>
<dbReference type="PANTHER" id="PTHR11451">
    <property type="entry name" value="THREONINE-TRNA LIGASE"/>
    <property type="match status" value="1"/>
</dbReference>
<dbReference type="InterPro" id="IPR047246">
    <property type="entry name" value="ThrRS_anticodon"/>
</dbReference>
<dbReference type="SUPFAM" id="SSF52954">
    <property type="entry name" value="Class II aaRS ABD-related"/>
    <property type="match status" value="1"/>
</dbReference>
<evidence type="ECO:0000256" key="6">
    <source>
        <dbReference type="ARBA" id="ARBA00022741"/>
    </source>
</evidence>
<dbReference type="PROSITE" id="PS51880">
    <property type="entry name" value="TGS"/>
    <property type="match status" value="1"/>
</dbReference>
<feature type="domain" description="TGS" evidence="15">
    <location>
        <begin position="1"/>
        <end position="61"/>
    </location>
</feature>
<dbReference type="HAMAP" id="MF_00184">
    <property type="entry name" value="Thr_tRNA_synth"/>
    <property type="match status" value="1"/>
</dbReference>
<accession>A0A1E2VAC0</accession>
<evidence type="ECO:0000256" key="8">
    <source>
        <dbReference type="ARBA" id="ARBA00022840"/>
    </source>
</evidence>
<feature type="binding site" evidence="13">
    <location>
        <position position="510"/>
    </location>
    <ligand>
        <name>Zn(2+)</name>
        <dbReference type="ChEBI" id="CHEBI:29105"/>
        <note>catalytic</note>
    </ligand>
</feature>
<evidence type="ECO:0000256" key="7">
    <source>
        <dbReference type="ARBA" id="ARBA00022833"/>
    </source>
</evidence>
<dbReference type="STRING" id="197479.BFW38_08605"/>
<keyword evidence="11 13" id="KW-0030">Aminoacyl-tRNA synthetase</keyword>
<dbReference type="CDD" id="cd00771">
    <property type="entry name" value="ThrRS_core"/>
    <property type="match status" value="1"/>
</dbReference>
<dbReference type="GO" id="GO:0005829">
    <property type="term" value="C:cytosol"/>
    <property type="evidence" value="ECO:0007669"/>
    <property type="project" value="TreeGrafter"/>
</dbReference>
<dbReference type="FunFam" id="3.30.980.10:FF:000005">
    <property type="entry name" value="Threonyl-tRNA synthetase, mitochondrial"/>
    <property type="match status" value="1"/>
</dbReference>
<dbReference type="NCBIfam" id="TIGR00418">
    <property type="entry name" value="thrS"/>
    <property type="match status" value="1"/>
</dbReference>
<dbReference type="InterPro" id="IPR036621">
    <property type="entry name" value="Anticodon-bd_dom_sf"/>
</dbReference>
<dbReference type="PANTHER" id="PTHR11451:SF44">
    <property type="entry name" value="THREONINE--TRNA LIGASE, CHLOROPLASTIC_MITOCHONDRIAL 2"/>
    <property type="match status" value="1"/>
</dbReference>
<dbReference type="FunFam" id="3.30.54.20:FF:000002">
    <property type="entry name" value="Threonine--tRNA ligase"/>
    <property type="match status" value="1"/>
</dbReference>
<dbReference type="SUPFAM" id="SSF55681">
    <property type="entry name" value="Class II aaRS and biotin synthetases"/>
    <property type="match status" value="1"/>
</dbReference>
<evidence type="ECO:0000256" key="10">
    <source>
        <dbReference type="ARBA" id="ARBA00022917"/>
    </source>
</evidence>
<evidence type="ECO:0000256" key="13">
    <source>
        <dbReference type="HAMAP-Rule" id="MF_00184"/>
    </source>
</evidence>
<dbReference type="Pfam" id="PF07973">
    <property type="entry name" value="tRNA_SAD"/>
    <property type="match status" value="1"/>
</dbReference>
<keyword evidence="8 13" id="KW-0067">ATP-binding</keyword>
<dbReference type="CDD" id="cd00860">
    <property type="entry name" value="ThrRS_anticodon"/>
    <property type="match status" value="1"/>
</dbReference>
<evidence type="ECO:0000256" key="1">
    <source>
        <dbReference type="ARBA" id="ARBA00008226"/>
    </source>
</evidence>
<comment type="cofactor">
    <cofactor evidence="13">
        <name>Zn(2+)</name>
        <dbReference type="ChEBI" id="CHEBI:29105"/>
    </cofactor>
    <text evidence="13">Binds 1 zinc ion per subunit.</text>
</comment>
<dbReference type="GO" id="GO:0005524">
    <property type="term" value="F:ATP binding"/>
    <property type="evidence" value="ECO:0007669"/>
    <property type="project" value="UniProtKB-UniRule"/>
</dbReference>
<dbReference type="GO" id="GO:0000049">
    <property type="term" value="F:tRNA binding"/>
    <property type="evidence" value="ECO:0007669"/>
    <property type="project" value="UniProtKB-KW"/>
</dbReference>
<feature type="region of interest" description="Catalytic" evidence="13">
    <location>
        <begin position="242"/>
        <end position="533"/>
    </location>
</feature>
<dbReference type="InterPro" id="IPR018163">
    <property type="entry name" value="Thr/Ala-tRNA-synth_IIc_edit"/>
</dbReference>
<dbReference type="Gene3D" id="3.30.980.10">
    <property type="entry name" value="Threonyl-trna Synthetase, Chain A, domain 2"/>
    <property type="match status" value="1"/>
</dbReference>
<protein>
    <recommendedName>
        <fullName evidence="13">Threonine--tRNA ligase</fullName>
        <ecNumber evidence="13">6.1.1.3</ecNumber>
    </recommendedName>
    <alternativeName>
        <fullName evidence="13">Threonyl-tRNA synthetase</fullName>
        <shortName evidence="13">ThrRS</shortName>
    </alternativeName>
</protein>
<dbReference type="Gene3D" id="3.30.930.10">
    <property type="entry name" value="Bira Bifunctional Protein, Domain 2"/>
    <property type="match status" value="1"/>
</dbReference>
<keyword evidence="3 13" id="KW-0820">tRNA-binding</keyword>
<dbReference type="RefSeq" id="WP_068998011.1">
    <property type="nucleotide sequence ID" value="NZ_MDTQ01000001.1"/>
</dbReference>
<reference evidence="16 17" key="1">
    <citation type="submission" date="2016-08" db="EMBL/GenBank/DDBJ databases">
        <authorList>
            <person name="Seilhamer J.J."/>
        </authorList>
    </citation>
    <scope>NUCLEOTIDE SEQUENCE [LARGE SCALE GENOMIC DNA]</scope>
    <source>
        <strain evidence="16 17">PH27A</strain>
    </source>
</reference>
<dbReference type="InterPro" id="IPR033728">
    <property type="entry name" value="ThrRS_core"/>
</dbReference>
<dbReference type="FunFam" id="3.40.50.800:FF:000001">
    <property type="entry name" value="Threonine--tRNA ligase"/>
    <property type="match status" value="1"/>
</dbReference>
<dbReference type="PRINTS" id="PR01047">
    <property type="entry name" value="TRNASYNTHTHR"/>
</dbReference>
<comment type="subunit">
    <text evidence="13">Homodimer.</text>
</comment>
<comment type="catalytic activity">
    <reaction evidence="12 13">
        <text>tRNA(Thr) + L-threonine + ATP = L-threonyl-tRNA(Thr) + AMP + diphosphate + H(+)</text>
        <dbReference type="Rhea" id="RHEA:24624"/>
        <dbReference type="Rhea" id="RHEA-COMP:9670"/>
        <dbReference type="Rhea" id="RHEA-COMP:9704"/>
        <dbReference type="ChEBI" id="CHEBI:15378"/>
        <dbReference type="ChEBI" id="CHEBI:30616"/>
        <dbReference type="ChEBI" id="CHEBI:33019"/>
        <dbReference type="ChEBI" id="CHEBI:57926"/>
        <dbReference type="ChEBI" id="CHEBI:78442"/>
        <dbReference type="ChEBI" id="CHEBI:78534"/>
        <dbReference type="ChEBI" id="CHEBI:456215"/>
        <dbReference type="EC" id="6.1.1.3"/>
    </reaction>
</comment>
<keyword evidence="17" id="KW-1185">Reference proteome</keyword>
<evidence type="ECO:0000313" key="17">
    <source>
        <dbReference type="Proteomes" id="UP000094291"/>
    </source>
</evidence>
<evidence type="ECO:0000256" key="12">
    <source>
        <dbReference type="ARBA" id="ARBA00049515"/>
    </source>
</evidence>
<evidence type="ECO:0000256" key="4">
    <source>
        <dbReference type="ARBA" id="ARBA00022598"/>
    </source>
</evidence>
<keyword evidence="6 13" id="KW-0547">Nucleotide-binding</keyword>
<keyword evidence="9 13" id="KW-0694">RNA-binding</keyword>
<evidence type="ECO:0000256" key="2">
    <source>
        <dbReference type="ARBA" id="ARBA00022490"/>
    </source>
</evidence>
<feature type="binding site" evidence="13">
    <location>
        <position position="333"/>
    </location>
    <ligand>
        <name>Zn(2+)</name>
        <dbReference type="ChEBI" id="CHEBI:29105"/>
        <note>catalytic</note>
    </ligand>
</feature>
<dbReference type="GO" id="GO:0046872">
    <property type="term" value="F:metal ion binding"/>
    <property type="evidence" value="ECO:0007669"/>
    <property type="project" value="UniProtKB-KW"/>
</dbReference>
<evidence type="ECO:0000259" key="14">
    <source>
        <dbReference type="PROSITE" id="PS50862"/>
    </source>
</evidence>
<evidence type="ECO:0000259" key="15">
    <source>
        <dbReference type="PROSITE" id="PS51880"/>
    </source>
</evidence>
<dbReference type="InterPro" id="IPR012675">
    <property type="entry name" value="Beta-grasp_dom_sf"/>
</dbReference>
<dbReference type="OrthoDB" id="9802304at2"/>
<keyword evidence="4 13" id="KW-0436">Ligase</keyword>
<feature type="binding site" evidence="13">
    <location>
        <position position="384"/>
    </location>
    <ligand>
        <name>Zn(2+)</name>
        <dbReference type="ChEBI" id="CHEBI:29105"/>
        <note>catalytic</note>
    </ligand>
</feature>
<dbReference type="GO" id="GO:0004829">
    <property type="term" value="F:threonine-tRNA ligase activity"/>
    <property type="evidence" value="ECO:0007669"/>
    <property type="project" value="UniProtKB-UniRule"/>
</dbReference>
<dbReference type="AlphaFoldDB" id="A0A1E2VAC0"/>
<feature type="domain" description="Aminoacyl-transfer RNA synthetases class-II family profile" evidence="14">
    <location>
        <begin position="242"/>
        <end position="533"/>
    </location>
</feature>